<sequence length="210" mass="24236">VRDIQQTDESMAREARALLQQCEALQRAKAKVQTSHQNRLDTARAELQEMEKTMEKSLGKLQQTLDEVTLKVQVLQEELGALQTYMDTQDKIERMGKLNLEELEEKIRVEQEALIQKIVEETLLHQDSLKQMVINNHILQCKILQQKEITKDLEEEVGELKRSIQTLRQGVRDPREVIFGDVLLLRARCPPDPEVTLSIPREGTQLSHPP</sequence>
<keyword evidence="3" id="KW-1185">Reference proteome</keyword>
<protein>
    <submittedName>
        <fullName evidence="2">Uncharacterized protein C20orf96</fullName>
    </submittedName>
</protein>
<proteinExistence type="predicted"/>
<dbReference type="PANTHER" id="PTHR28574">
    <property type="entry name" value="RIKEN CDNA 6820408C15"/>
    <property type="match status" value="1"/>
</dbReference>
<dbReference type="Pfam" id="PF15397">
    <property type="entry name" value="DUF4618"/>
    <property type="match status" value="2"/>
</dbReference>
<reference evidence="2 3" key="1">
    <citation type="submission" date="2014-04" db="EMBL/GenBank/DDBJ databases">
        <title>Genome evolution of avian class.</title>
        <authorList>
            <person name="Zhang G."/>
            <person name="Li C."/>
        </authorList>
    </citation>
    <scope>NUCLEOTIDE SEQUENCE [LARGE SCALE GENOMIC DNA]</scope>
    <source>
        <strain evidence="2">BGI_N300</strain>
    </source>
</reference>
<dbReference type="STRING" id="9244.A0A091I9F1"/>
<dbReference type="Proteomes" id="UP000054308">
    <property type="component" value="Unassembled WGS sequence"/>
</dbReference>
<dbReference type="PANTHER" id="PTHR28574:SF1">
    <property type="entry name" value="RIKEN CDNA 6820408C15 GENE"/>
    <property type="match status" value="1"/>
</dbReference>
<evidence type="ECO:0000313" key="2">
    <source>
        <dbReference type="EMBL" id="KFP03995.1"/>
    </source>
</evidence>
<dbReference type="InterPro" id="IPR029236">
    <property type="entry name" value="DUF4618"/>
</dbReference>
<dbReference type="AlphaFoldDB" id="A0A091I9F1"/>
<feature type="coiled-coil region" evidence="1">
    <location>
        <begin position="15"/>
        <end position="120"/>
    </location>
</feature>
<organism evidence="2 3">
    <name type="scientific">Calypte anna</name>
    <name type="common">Anna's hummingbird</name>
    <name type="synonym">Archilochus anna</name>
    <dbReference type="NCBI Taxonomy" id="9244"/>
    <lineage>
        <taxon>Eukaryota</taxon>
        <taxon>Metazoa</taxon>
        <taxon>Chordata</taxon>
        <taxon>Craniata</taxon>
        <taxon>Vertebrata</taxon>
        <taxon>Euteleostomi</taxon>
        <taxon>Archelosauria</taxon>
        <taxon>Archosauria</taxon>
        <taxon>Dinosauria</taxon>
        <taxon>Saurischia</taxon>
        <taxon>Theropoda</taxon>
        <taxon>Coelurosauria</taxon>
        <taxon>Aves</taxon>
        <taxon>Neognathae</taxon>
        <taxon>Neoaves</taxon>
        <taxon>Strisores</taxon>
        <taxon>Apodiformes</taxon>
        <taxon>Trochilidae</taxon>
        <taxon>Calypte</taxon>
    </lineage>
</organism>
<accession>A0A091I9F1</accession>
<keyword evidence="1" id="KW-0175">Coiled coil</keyword>
<feature type="non-terminal residue" evidence="2">
    <location>
        <position position="1"/>
    </location>
</feature>
<evidence type="ECO:0000313" key="3">
    <source>
        <dbReference type="Proteomes" id="UP000054308"/>
    </source>
</evidence>
<dbReference type="EMBL" id="KL218292">
    <property type="protein sequence ID" value="KFP03995.1"/>
    <property type="molecule type" value="Genomic_DNA"/>
</dbReference>
<evidence type="ECO:0000256" key="1">
    <source>
        <dbReference type="SAM" id="Coils"/>
    </source>
</evidence>
<name>A0A091I9F1_CALAN</name>
<gene>
    <name evidence="2" type="ORF">N300_15646</name>
</gene>
<feature type="non-terminal residue" evidence="2">
    <location>
        <position position="210"/>
    </location>
</feature>